<feature type="chain" id="PRO_5020305343" evidence="1">
    <location>
        <begin position="26"/>
        <end position="298"/>
    </location>
</feature>
<dbReference type="Pfam" id="PF13511">
    <property type="entry name" value="DUF4124"/>
    <property type="match status" value="1"/>
</dbReference>
<sequence>MHSCSKNIVKFLIVALTCSVVGAQAGEVFKYKDEHGKWVFTDKQPTSSKSEKLSYRAKESKKLKPKLYIETIDTENFLQVENPFFAPVEIEITSESFPAGKIIKVIPAKSIATLFTSKKSIAAYRVRWLLGDPTANEQAYNYSFPVFSRMPHTITQSFNGPFSHNNTYSRYAVDIGMKVGTYIAAARAGTVVSVKEDYHMSGTSNYFLDKANYVMVMHDDGTYATYAHILLGTAMVKPGDRVEVGERLARSGSSGFSTGPHLHFVIHKNIGFKWVSIPFNFIDDKGNGCGSFLTTQKH</sequence>
<proteinExistence type="predicted"/>
<feature type="domain" description="DUF4124" evidence="3">
    <location>
        <begin position="16"/>
        <end position="59"/>
    </location>
</feature>
<evidence type="ECO:0000259" key="3">
    <source>
        <dbReference type="Pfam" id="PF13511"/>
    </source>
</evidence>
<dbReference type="SUPFAM" id="SSF51261">
    <property type="entry name" value="Duplicated hybrid motif"/>
    <property type="match status" value="1"/>
</dbReference>
<evidence type="ECO:0000256" key="1">
    <source>
        <dbReference type="SAM" id="SignalP"/>
    </source>
</evidence>
<dbReference type="CDD" id="cd12797">
    <property type="entry name" value="M23_peptidase"/>
    <property type="match status" value="1"/>
</dbReference>
<gene>
    <name evidence="4" type="ORF">B9G39_00365</name>
</gene>
<evidence type="ECO:0000313" key="4">
    <source>
        <dbReference type="EMBL" id="RDH42016.1"/>
    </source>
</evidence>
<comment type="caution">
    <text evidence="4">The sequence shown here is derived from an EMBL/GenBank/DDBJ whole genome shotgun (WGS) entry which is preliminary data.</text>
</comment>
<dbReference type="InterPro" id="IPR025392">
    <property type="entry name" value="DUF4124"/>
</dbReference>
<dbReference type="AlphaFoldDB" id="A0A4P9VHN6"/>
<evidence type="ECO:0000313" key="5">
    <source>
        <dbReference type="Proteomes" id="UP000257039"/>
    </source>
</evidence>
<dbReference type="GO" id="GO:0004222">
    <property type="term" value="F:metalloendopeptidase activity"/>
    <property type="evidence" value="ECO:0007669"/>
    <property type="project" value="TreeGrafter"/>
</dbReference>
<dbReference type="Proteomes" id="UP000257039">
    <property type="component" value="Unassembled WGS sequence"/>
</dbReference>
<dbReference type="Pfam" id="PF01551">
    <property type="entry name" value="Peptidase_M23"/>
    <property type="match status" value="1"/>
</dbReference>
<dbReference type="EMBL" id="NDXW01000001">
    <property type="protein sequence ID" value="RDH42016.1"/>
    <property type="molecule type" value="Genomic_DNA"/>
</dbReference>
<feature type="signal peptide" evidence="1">
    <location>
        <begin position="1"/>
        <end position="25"/>
    </location>
</feature>
<dbReference type="PANTHER" id="PTHR21666">
    <property type="entry name" value="PEPTIDASE-RELATED"/>
    <property type="match status" value="1"/>
</dbReference>
<dbReference type="InterPro" id="IPR016047">
    <property type="entry name" value="M23ase_b-sheet_dom"/>
</dbReference>
<name>A0A4P9VHN6_9GAMM</name>
<feature type="domain" description="M23ase beta-sheet core" evidence="2">
    <location>
        <begin position="171"/>
        <end position="269"/>
    </location>
</feature>
<protein>
    <submittedName>
        <fullName evidence="4">DUF4124 domain-containing protein</fullName>
    </submittedName>
</protein>
<dbReference type="Gene3D" id="2.70.70.10">
    <property type="entry name" value="Glucose Permease (Domain IIA)"/>
    <property type="match status" value="1"/>
</dbReference>
<dbReference type="InterPro" id="IPR050570">
    <property type="entry name" value="Cell_wall_metabolism_enzyme"/>
</dbReference>
<reference evidence="4 5" key="1">
    <citation type="submission" date="2017-04" db="EMBL/GenBank/DDBJ databases">
        <title>Draft genome sequence of Zooshikella ganghwensis VG4 isolated from Red Sea sediments.</title>
        <authorList>
            <person name="Rehman Z."/>
            <person name="Alam I."/>
            <person name="Kamau A."/>
            <person name="Bajic V."/>
            <person name="Leiknes T."/>
        </authorList>
    </citation>
    <scope>NUCLEOTIDE SEQUENCE [LARGE SCALE GENOMIC DNA]</scope>
    <source>
        <strain evidence="4 5">VG4</strain>
    </source>
</reference>
<keyword evidence="5" id="KW-1185">Reference proteome</keyword>
<dbReference type="PANTHER" id="PTHR21666:SF294">
    <property type="entry name" value="PEPTIDASE M23"/>
    <property type="match status" value="1"/>
</dbReference>
<dbReference type="InterPro" id="IPR011055">
    <property type="entry name" value="Dup_hybrid_motif"/>
</dbReference>
<keyword evidence="1" id="KW-0732">Signal</keyword>
<evidence type="ECO:0000259" key="2">
    <source>
        <dbReference type="Pfam" id="PF01551"/>
    </source>
</evidence>
<accession>A0A4P9VHN6</accession>
<organism evidence="4 5">
    <name type="scientific">Zooshikella ganghwensis</name>
    <dbReference type="NCBI Taxonomy" id="202772"/>
    <lineage>
        <taxon>Bacteria</taxon>
        <taxon>Pseudomonadati</taxon>
        <taxon>Pseudomonadota</taxon>
        <taxon>Gammaproteobacteria</taxon>
        <taxon>Oceanospirillales</taxon>
        <taxon>Zooshikellaceae</taxon>
        <taxon>Zooshikella</taxon>
    </lineage>
</organism>